<dbReference type="AlphaFoldDB" id="A0A3P6B2H9"/>
<dbReference type="EMBL" id="LS974618">
    <property type="protein sequence ID" value="CAG7896262.1"/>
    <property type="molecule type" value="Genomic_DNA"/>
</dbReference>
<feature type="non-terminal residue" evidence="3">
    <location>
        <position position="70"/>
    </location>
</feature>
<gene>
    <name evidence="3" type="ORF">BRAA02T09322Z</name>
    <name evidence="2" type="ORF">BRAPAZ1V2_A02P52140.2</name>
</gene>
<evidence type="ECO:0000313" key="2">
    <source>
        <dbReference type="EMBL" id="CAG7896262.1"/>
    </source>
</evidence>
<dbReference type="InterPro" id="IPR026960">
    <property type="entry name" value="RVT-Znf"/>
</dbReference>
<proteinExistence type="predicted"/>
<organism evidence="3">
    <name type="scientific">Brassica campestris</name>
    <name type="common">Field mustard</name>
    <dbReference type="NCBI Taxonomy" id="3711"/>
    <lineage>
        <taxon>Eukaryota</taxon>
        <taxon>Viridiplantae</taxon>
        <taxon>Streptophyta</taxon>
        <taxon>Embryophyta</taxon>
        <taxon>Tracheophyta</taxon>
        <taxon>Spermatophyta</taxon>
        <taxon>Magnoliopsida</taxon>
        <taxon>eudicotyledons</taxon>
        <taxon>Gunneridae</taxon>
        <taxon>Pentapetalae</taxon>
        <taxon>rosids</taxon>
        <taxon>malvids</taxon>
        <taxon>Brassicales</taxon>
        <taxon>Brassicaceae</taxon>
        <taxon>Brassiceae</taxon>
        <taxon>Brassica</taxon>
    </lineage>
</organism>
<dbReference type="Pfam" id="PF13966">
    <property type="entry name" value="zf-RVT"/>
    <property type="match status" value="1"/>
</dbReference>
<dbReference type="Proteomes" id="UP000694005">
    <property type="component" value="Chromosome A02"/>
</dbReference>
<evidence type="ECO:0000313" key="3">
    <source>
        <dbReference type="EMBL" id="VDC93424.1"/>
    </source>
</evidence>
<dbReference type="Gramene" id="A02p52140.2_BraZ1">
    <property type="protein sequence ID" value="A02p52140.2_BraZ1.CDS.1"/>
    <property type="gene ID" value="A02g52140.2_BraZ1"/>
</dbReference>
<name>A0A3P6B2H9_BRACM</name>
<feature type="domain" description="Reverse transcriptase zinc-binding" evidence="1">
    <location>
        <begin position="1"/>
        <end position="70"/>
    </location>
</feature>
<dbReference type="EMBL" id="LR031573">
    <property type="protein sequence ID" value="VDC93424.1"/>
    <property type="molecule type" value="Genomic_DNA"/>
</dbReference>
<sequence>TWSIIRERQPIRGWHKEVWFKGHIPKHAFTMWIAVLDRLPTRNRLASWGMLTPISCCLCSSSDESRDHIF</sequence>
<evidence type="ECO:0000259" key="1">
    <source>
        <dbReference type="Pfam" id="PF13966"/>
    </source>
</evidence>
<protein>
    <recommendedName>
        <fullName evidence="1">Reverse transcriptase zinc-binding domain-containing protein</fullName>
    </recommendedName>
</protein>
<feature type="non-terminal residue" evidence="3">
    <location>
        <position position="1"/>
    </location>
</feature>
<accession>A0A3P6B2H9</accession>
<reference evidence="3" key="1">
    <citation type="submission" date="2018-11" db="EMBL/GenBank/DDBJ databases">
        <authorList>
            <consortium name="Genoscope - CEA"/>
            <person name="William W."/>
        </authorList>
    </citation>
    <scope>NUCLEOTIDE SEQUENCE</scope>
</reference>